<comment type="caution">
    <text evidence="1">The sequence shown here is derived from an EMBL/GenBank/DDBJ whole genome shotgun (WGS) entry which is preliminary data.</text>
</comment>
<name>A0A932CMG2_UNCTE</name>
<protein>
    <submittedName>
        <fullName evidence="1">Uncharacterized protein</fullName>
    </submittedName>
</protein>
<dbReference type="Proteomes" id="UP000769766">
    <property type="component" value="Unassembled WGS sequence"/>
</dbReference>
<organism evidence="1 2">
    <name type="scientific">Tectimicrobiota bacterium</name>
    <dbReference type="NCBI Taxonomy" id="2528274"/>
    <lineage>
        <taxon>Bacteria</taxon>
        <taxon>Pseudomonadati</taxon>
        <taxon>Nitrospinota/Tectimicrobiota group</taxon>
        <taxon>Candidatus Tectimicrobiota</taxon>
    </lineage>
</organism>
<sequence>MAELKIELEDALYKVTASGLYLEFPAGSPDNQKALILFLRGFKKHPGAKHGLFTQEQIAQAPGSSPGQA</sequence>
<gene>
    <name evidence="1" type="ORF">HYY20_04285</name>
</gene>
<accession>A0A932CMG2</accession>
<proteinExistence type="predicted"/>
<feature type="non-terminal residue" evidence="1">
    <location>
        <position position="69"/>
    </location>
</feature>
<evidence type="ECO:0000313" key="1">
    <source>
        <dbReference type="EMBL" id="MBI2876078.1"/>
    </source>
</evidence>
<reference evidence="1" key="1">
    <citation type="submission" date="2020-07" db="EMBL/GenBank/DDBJ databases">
        <title>Huge and variable diversity of episymbiotic CPR bacteria and DPANN archaea in groundwater ecosystems.</title>
        <authorList>
            <person name="He C.Y."/>
            <person name="Keren R."/>
            <person name="Whittaker M."/>
            <person name="Farag I.F."/>
            <person name="Doudna J."/>
            <person name="Cate J.H.D."/>
            <person name="Banfield J.F."/>
        </authorList>
    </citation>
    <scope>NUCLEOTIDE SEQUENCE</scope>
    <source>
        <strain evidence="1">NC_groundwater_672_Ag_B-0.1um_62_36</strain>
    </source>
</reference>
<dbReference type="AlphaFoldDB" id="A0A932CMG2"/>
<dbReference type="EMBL" id="JACPRF010000133">
    <property type="protein sequence ID" value="MBI2876078.1"/>
    <property type="molecule type" value="Genomic_DNA"/>
</dbReference>
<evidence type="ECO:0000313" key="2">
    <source>
        <dbReference type="Proteomes" id="UP000769766"/>
    </source>
</evidence>